<dbReference type="AlphaFoldDB" id="A0AAV1IF32"/>
<accession>A0AAV1IF32</accession>
<protein>
    <submittedName>
        <fullName evidence="2">Uncharacterized protein</fullName>
    </submittedName>
</protein>
<feature type="compositionally biased region" description="Polar residues" evidence="1">
    <location>
        <begin position="130"/>
        <end position="147"/>
    </location>
</feature>
<evidence type="ECO:0000313" key="2">
    <source>
        <dbReference type="EMBL" id="CAK0785956.1"/>
    </source>
</evidence>
<evidence type="ECO:0000256" key="1">
    <source>
        <dbReference type="SAM" id="MobiDB-lite"/>
    </source>
</evidence>
<name>A0AAV1IF32_9CHLO</name>
<dbReference type="EMBL" id="CAUYUE010000013">
    <property type="protein sequence ID" value="CAK0785956.1"/>
    <property type="molecule type" value="Genomic_DNA"/>
</dbReference>
<keyword evidence="3" id="KW-1185">Reference proteome</keyword>
<proteinExistence type="predicted"/>
<sequence length="147" mass="16173">MKLRSTLQAAQDVGSNAGRTLRAARDSIEQLTAERERLLQARSLGTTSQCWQPAVVKNHHLQLLASSPVTSEARLRDVDMALRDNTLVINSSLKQANASSRLVRSIQSKLNALQSSQIIRIEKEHAPQSFHGNSCTPRTTSADCSIR</sequence>
<gene>
    <name evidence="2" type="ORF">CVIRNUC_009169</name>
</gene>
<feature type="region of interest" description="Disordered" evidence="1">
    <location>
        <begin position="127"/>
        <end position="147"/>
    </location>
</feature>
<dbReference type="Proteomes" id="UP001314263">
    <property type="component" value="Unassembled WGS sequence"/>
</dbReference>
<organism evidence="2 3">
    <name type="scientific">Coccomyxa viridis</name>
    <dbReference type="NCBI Taxonomy" id="1274662"/>
    <lineage>
        <taxon>Eukaryota</taxon>
        <taxon>Viridiplantae</taxon>
        <taxon>Chlorophyta</taxon>
        <taxon>core chlorophytes</taxon>
        <taxon>Trebouxiophyceae</taxon>
        <taxon>Trebouxiophyceae incertae sedis</taxon>
        <taxon>Coccomyxaceae</taxon>
        <taxon>Coccomyxa</taxon>
    </lineage>
</organism>
<reference evidence="2 3" key="1">
    <citation type="submission" date="2023-10" db="EMBL/GenBank/DDBJ databases">
        <authorList>
            <person name="Maclean D."/>
            <person name="Macfadyen A."/>
        </authorList>
    </citation>
    <scope>NUCLEOTIDE SEQUENCE [LARGE SCALE GENOMIC DNA]</scope>
</reference>
<comment type="caution">
    <text evidence="2">The sequence shown here is derived from an EMBL/GenBank/DDBJ whole genome shotgun (WGS) entry which is preliminary data.</text>
</comment>
<evidence type="ECO:0000313" key="3">
    <source>
        <dbReference type="Proteomes" id="UP001314263"/>
    </source>
</evidence>